<evidence type="ECO:0000259" key="5">
    <source>
        <dbReference type="PROSITE" id="PS50026"/>
    </source>
</evidence>
<evidence type="ECO:0000256" key="3">
    <source>
        <dbReference type="PROSITE-ProRule" id="PRU00122"/>
    </source>
</evidence>
<dbReference type="InterPro" id="IPR050372">
    <property type="entry name" value="Neurexin-related_CASP"/>
</dbReference>
<gene>
    <name evidence="6" type="ORF">NQ317_008587</name>
</gene>
<sequence>MALTWLDIDITFKPTSPDGLIIYNGKRLDATNDFIALYLRDGYVEFSYDLGTGSVTARSRFKVMLVNGIRISRTGRLAILTVDNQLPVEVLSPGAFTQLFLPQNLYLGGIPKFDIISSHVSIRTAFVGCIQKVQINGRYISILAEALGGANVQNCPHPCVTRPCGEDGECIPQMDYFTCRCKSGYRDHLCSRSAPSFYGIDSYLHLDDTSTMNAISYDPLTINVRFKISSKSGLLLWASAGESFLSLGLENGALVLRYNIKKHGEEICIVHNTTNVHDGLWHRIRAVKDGSAGILIVDNGLTMTQQSVEIYQRPTTAPQETKGLYVGGMPYTLLRTITKYINGVRGCVADLVVNTDYHLALINHSRIGHNIGECEG</sequence>
<dbReference type="PANTHER" id="PTHR15036:SF85">
    <property type="entry name" value="SP2353, ISOFORM A"/>
    <property type="match status" value="1"/>
</dbReference>
<protein>
    <submittedName>
        <fullName evidence="6">Uncharacterized protein</fullName>
    </submittedName>
</protein>
<proteinExistence type="predicted"/>
<comment type="caution">
    <text evidence="2">Lacks conserved residue(s) required for the propagation of feature annotation.</text>
</comment>
<feature type="disulfide bond" evidence="3">
    <location>
        <begin position="347"/>
        <end position="374"/>
    </location>
</feature>
<evidence type="ECO:0000256" key="1">
    <source>
        <dbReference type="ARBA" id="ARBA00023157"/>
    </source>
</evidence>
<comment type="caution">
    <text evidence="6">The sequence shown here is derived from an EMBL/GenBank/DDBJ whole genome shotgun (WGS) entry which is preliminary data.</text>
</comment>
<feature type="domain" description="Laminin G" evidence="4">
    <location>
        <begin position="193"/>
        <end position="374"/>
    </location>
</feature>
<evidence type="ECO:0000313" key="6">
    <source>
        <dbReference type="EMBL" id="KAJ8964019.1"/>
    </source>
</evidence>
<organism evidence="6 7">
    <name type="scientific">Molorchus minor</name>
    <dbReference type="NCBI Taxonomy" id="1323400"/>
    <lineage>
        <taxon>Eukaryota</taxon>
        <taxon>Metazoa</taxon>
        <taxon>Ecdysozoa</taxon>
        <taxon>Arthropoda</taxon>
        <taxon>Hexapoda</taxon>
        <taxon>Insecta</taxon>
        <taxon>Pterygota</taxon>
        <taxon>Neoptera</taxon>
        <taxon>Endopterygota</taxon>
        <taxon>Coleoptera</taxon>
        <taxon>Polyphaga</taxon>
        <taxon>Cucujiformia</taxon>
        <taxon>Chrysomeloidea</taxon>
        <taxon>Cerambycidae</taxon>
        <taxon>Lamiinae</taxon>
        <taxon>Monochamini</taxon>
        <taxon>Molorchus</taxon>
    </lineage>
</organism>
<dbReference type="SMART" id="SM00282">
    <property type="entry name" value="LamG"/>
    <property type="match status" value="2"/>
</dbReference>
<dbReference type="Pfam" id="PF02210">
    <property type="entry name" value="Laminin_G_2"/>
    <property type="match status" value="2"/>
</dbReference>
<reference evidence="6" key="1">
    <citation type="journal article" date="2023" name="Insect Mol. Biol.">
        <title>Genome sequencing provides insights into the evolution of gene families encoding plant cell wall-degrading enzymes in longhorned beetles.</title>
        <authorList>
            <person name="Shin N.R."/>
            <person name="Okamura Y."/>
            <person name="Kirsch R."/>
            <person name="Pauchet Y."/>
        </authorList>
    </citation>
    <scope>NUCLEOTIDE SEQUENCE</scope>
    <source>
        <strain evidence="6">MMC_N1</strain>
    </source>
</reference>
<evidence type="ECO:0000313" key="7">
    <source>
        <dbReference type="Proteomes" id="UP001162164"/>
    </source>
</evidence>
<dbReference type="PROSITE" id="PS50025">
    <property type="entry name" value="LAM_G_DOMAIN"/>
    <property type="match status" value="2"/>
</dbReference>
<keyword evidence="1 2" id="KW-1015">Disulfide bond</keyword>
<dbReference type="Gene3D" id="2.10.25.10">
    <property type="entry name" value="Laminin"/>
    <property type="match status" value="1"/>
</dbReference>
<dbReference type="EMBL" id="JAPWTJ010002915">
    <property type="protein sequence ID" value="KAJ8964019.1"/>
    <property type="molecule type" value="Genomic_DNA"/>
</dbReference>
<feature type="disulfide bond" evidence="2">
    <location>
        <begin position="181"/>
        <end position="190"/>
    </location>
</feature>
<dbReference type="SUPFAM" id="SSF49899">
    <property type="entry name" value="Concanavalin A-like lectins/glucanases"/>
    <property type="match status" value="2"/>
</dbReference>
<evidence type="ECO:0000259" key="4">
    <source>
        <dbReference type="PROSITE" id="PS50025"/>
    </source>
</evidence>
<dbReference type="InterPro" id="IPR013320">
    <property type="entry name" value="ConA-like_dom_sf"/>
</dbReference>
<feature type="domain" description="EGF-like" evidence="5">
    <location>
        <begin position="156"/>
        <end position="191"/>
    </location>
</feature>
<feature type="domain" description="Laminin G" evidence="4">
    <location>
        <begin position="1"/>
        <end position="159"/>
    </location>
</feature>
<dbReference type="InterPro" id="IPR000742">
    <property type="entry name" value="EGF"/>
</dbReference>
<name>A0ABQ9ISD1_9CUCU</name>
<dbReference type="PROSITE" id="PS01186">
    <property type="entry name" value="EGF_2"/>
    <property type="match status" value="1"/>
</dbReference>
<keyword evidence="7" id="KW-1185">Reference proteome</keyword>
<dbReference type="Gene3D" id="2.60.120.200">
    <property type="match status" value="2"/>
</dbReference>
<dbReference type="Proteomes" id="UP001162164">
    <property type="component" value="Unassembled WGS sequence"/>
</dbReference>
<dbReference type="PANTHER" id="PTHR15036">
    <property type="entry name" value="PIKACHURIN-LIKE PROTEIN"/>
    <property type="match status" value="1"/>
</dbReference>
<accession>A0ABQ9ISD1</accession>
<keyword evidence="2" id="KW-0245">EGF-like domain</keyword>
<dbReference type="CDD" id="cd00054">
    <property type="entry name" value="EGF_CA"/>
    <property type="match status" value="1"/>
</dbReference>
<dbReference type="InterPro" id="IPR001791">
    <property type="entry name" value="Laminin_G"/>
</dbReference>
<evidence type="ECO:0000256" key="2">
    <source>
        <dbReference type="PROSITE-ProRule" id="PRU00076"/>
    </source>
</evidence>
<dbReference type="PROSITE" id="PS50026">
    <property type="entry name" value="EGF_3"/>
    <property type="match status" value="1"/>
</dbReference>
<dbReference type="CDD" id="cd00110">
    <property type="entry name" value="LamG"/>
    <property type="match status" value="2"/>
</dbReference>